<evidence type="ECO:0000313" key="12">
    <source>
        <dbReference type="Proteomes" id="UP000271974"/>
    </source>
</evidence>
<keyword evidence="5" id="KW-0482">Metalloprotease</keyword>
<evidence type="ECO:0000256" key="7">
    <source>
        <dbReference type="ARBA" id="ARBA00023180"/>
    </source>
</evidence>
<evidence type="ECO:0000256" key="5">
    <source>
        <dbReference type="ARBA" id="ARBA00023049"/>
    </source>
</evidence>
<dbReference type="AlphaFoldDB" id="A0A3S1C494"/>
<evidence type="ECO:0000256" key="4">
    <source>
        <dbReference type="ARBA" id="ARBA00022833"/>
    </source>
</evidence>
<feature type="active site" evidence="8">
    <location>
        <position position="335"/>
    </location>
</feature>
<comment type="caution">
    <text evidence="11">The sequence shown here is derived from an EMBL/GenBank/DDBJ whole genome shotgun (WGS) entry which is preliminary data.</text>
</comment>
<evidence type="ECO:0000313" key="11">
    <source>
        <dbReference type="EMBL" id="RUS82579.1"/>
    </source>
</evidence>
<dbReference type="GO" id="GO:0046872">
    <property type="term" value="F:metal ion binding"/>
    <property type="evidence" value="ECO:0007669"/>
    <property type="project" value="UniProtKB-KW"/>
</dbReference>
<keyword evidence="4 8" id="KW-0862">Zinc</keyword>
<dbReference type="InterPro" id="IPR001590">
    <property type="entry name" value="Peptidase_M12B"/>
</dbReference>
<protein>
    <recommendedName>
        <fullName evidence="10">Peptidase M12B domain-containing protein</fullName>
    </recommendedName>
</protein>
<dbReference type="Gene3D" id="3.40.1620.60">
    <property type="match status" value="1"/>
</dbReference>
<gene>
    <name evidence="11" type="ORF">EGW08_009653</name>
</gene>
<evidence type="ECO:0000256" key="1">
    <source>
        <dbReference type="ARBA" id="ARBA00022670"/>
    </source>
</evidence>
<keyword evidence="2 8" id="KW-0479">Metal-binding</keyword>
<dbReference type="Gene3D" id="3.40.390.10">
    <property type="entry name" value="Collagenase (Catalytic Domain)"/>
    <property type="match status" value="1"/>
</dbReference>
<dbReference type="SUPFAM" id="SSF55486">
    <property type="entry name" value="Metalloproteases ('zincins'), catalytic domain"/>
    <property type="match status" value="1"/>
</dbReference>
<proteinExistence type="predicted"/>
<keyword evidence="12" id="KW-1185">Reference proteome</keyword>
<dbReference type="GO" id="GO:0004222">
    <property type="term" value="F:metalloendopeptidase activity"/>
    <property type="evidence" value="ECO:0007669"/>
    <property type="project" value="InterPro"/>
</dbReference>
<feature type="binding site" evidence="8">
    <location>
        <position position="338"/>
    </location>
    <ligand>
        <name>Zn(2+)</name>
        <dbReference type="ChEBI" id="CHEBI:29105"/>
        <note>catalytic</note>
    </ligand>
</feature>
<feature type="region of interest" description="Disordered" evidence="9">
    <location>
        <begin position="1"/>
        <end position="24"/>
    </location>
</feature>
<dbReference type="PANTHER" id="PTHR11905">
    <property type="entry name" value="ADAM A DISINTEGRIN AND METALLOPROTEASE DOMAIN"/>
    <property type="match status" value="1"/>
</dbReference>
<dbReference type="PROSITE" id="PS50215">
    <property type="entry name" value="ADAM_MEPRO"/>
    <property type="match status" value="1"/>
</dbReference>
<dbReference type="Proteomes" id="UP000271974">
    <property type="component" value="Unassembled WGS sequence"/>
</dbReference>
<accession>A0A3S1C494</accession>
<organism evidence="11 12">
    <name type="scientific">Elysia chlorotica</name>
    <name type="common">Eastern emerald elysia</name>
    <name type="synonym">Sea slug</name>
    <dbReference type="NCBI Taxonomy" id="188477"/>
    <lineage>
        <taxon>Eukaryota</taxon>
        <taxon>Metazoa</taxon>
        <taxon>Spiralia</taxon>
        <taxon>Lophotrochozoa</taxon>
        <taxon>Mollusca</taxon>
        <taxon>Gastropoda</taxon>
        <taxon>Heterobranchia</taxon>
        <taxon>Euthyneura</taxon>
        <taxon>Panpulmonata</taxon>
        <taxon>Sacoglossa</taxon>
        <taxon>Placobranchoidea</taxon>
        <taxon>Plakobranchidae</taxon>
        <taxon>Elysia</taxon>
    </lineage>
</organism>
<feature type="domain" description="Peptidase M12B" evidence="10">
    <location>
        <begin position="196"/>
        <end position="396"/>
    </location>
</feature>
<dbReference type="GO" id="GO:0006508">
    <property type="term" value="P:proteolysis"/>
    <property type="evidence" value="ECO:0007669"/>
    <property type="project" value="UniProtKB-KW"/>
</dbReference>
<feature type="non-terminal residue" evidence="11">
    <location>
        <position position="476"/>
    </location>
</feature>
<evidence type="ECO:0000256" key="9">
    <source>
        <dbReference type="SAM" id="MobiDB-lite"/>
    </source>
</evidence>
<reference evidence="11 12" key="1">
    <citation type="submission" date="2019-01" db="EMBL/GenBank/DDBJ databases">
        <title>A draft genome assembly of the solar-powered sea slug Elysia chlorotica.</title>
        <authorList>
            <person name="Cai H."/>
            <person name="Li Q."/>
            <person name="Fang X."/>
            <person name="Li J."/>
            <person name="Curtis N.E."/>
            <person name="Altenburger A."/>
            <person name="Shibata T."/>
            <person name="Feng M."/>
            <person name="Maeda T."/>
            <person name="Schwartz J.A."/>
            <person name="Shigenobu S."/>
            <person name="Lundholm N."/>
            <person name="Nishiyama T."/>
            <person name="Yang H."/>
            <person name="Hasebe M."/>
            <person name="Li S."/>
            <person name="Pierce S.K."/>
            <person name="Wang J."/>
        </authorList>
    </citation>
    <scope>NUCLEOTIDE SEQUENCE [LARGE SCALE GENOMIC DNA]</scope>
    <source>
        <strain evidence="11">EC2010</strain>
        <tissue evidence="11">Whole organism of an adult</tissue>
    </source>
</reference>
<feature type="non-terminal residue" evidence="11">
    <location>
        <position position="1"/>
    </location>
</feature>
<keyword evidence="3" id="KW-0378">Hydrolase</keyword>
<dbReference type="InterPro" id="IPR024079">
    <property type="entry name" value="MetalloPept_cat_dom_sf"/>
</dbReference>
<sequence length="476" mass="53709">SGEGLQLPKPSGEGLQLPKPSGEGLQLPCRARRTEIVFPRVESSAGTLTFATLADDDIKRKSLLQATLTWRRRKLHVILYQNQVTSHQMHSEWTEGNLTYALTSHKDCFYRGYVKGQRSSYAALSACEGLTGIIQTEDELLYIQPANRSMGTDDLHLAHILYTCEARQQASAEPDWGMGSTARHIGRRRRAASRPRYLEVLVAVDPTVVNELGSKERTQDYVMVLMNIANTVYQHHTLGVDIKVVVVKIIFLTKRQQGQVLTRNDAYRTVTQFCEWSSRQIPIGQPPHFDISVLITKEVLGPSGYAPITGLCNPGRSCAAVREEGFSTGFIIAHEMAHVFGLFHDGHGNNCHGPEFQNAMMASLVESKLNRFWWSSCSSQRMKDMVPYLHCLHNEPAVRMPNHYPLESPAEFSPELGRPYSLDFQCKMEFGTYFRMCPHIYSDPCHTLWCSASSQRYMCRTKRGPPMTGSQCGYQR</sequence>
<feature type="binding site" evidence="8">
    <location>
        <position position="344"/>
    </location>
    <ligand>
        <name>Zn(2+)</name>
        <dbReference type="ChEBI" id="CHEBI:29105"/>
        <note>catalytic</note>
    </ligand>
</feature>
<dbReference type="InterPro" id="IPR041645">
    <property type="entry name" value="ADAMTS_CR_2"/>
</dbReference>
<dbReference type="Pfam" id="PF01421">
    <property type="entry name" value="Reprolysin"/>
    <property type="match status" value="1"/>
</dbReference>
<evidence type="ECO:0000259" key="10">
    <source>
        <dbReference type="PROSITE" id="PS50215"/>
    </source>
</evidence>
<keyword evidence="6" id="KW-1015">Disulfide bond</keyword>
<comment type="caution">
    <text evidence="8">Lacks conserved residue(s) required for the propagation of feature annotation.</text>
</comment>
<evidence type="ECO:0000256" key="6">
    <source>
        <dbReference type="ARBA" id="ARBA00023157"/>
    </source>
</evidence>
<dbReference type="STRING" id="188477.A0A3S1C494"/>
<name>A0A3S1C494_ELYCH</name>
<evidence type="ECO:0000256" key="8">
    <source>
        <dbReference type="PROSITE-ProRule" id="PRU00276"/>
    </source>
</evidence>
<evidence type="ECO:0000256" key="3">
    <source>
        <dbReference type="ARBA" id="ARBA00022801"/>
    </source>
</evidence>
<dbReference type="OrthoDB" id="5855429at2759"/>
<dbReference type="EMBL" id="RQTK01000280">
    <property type="protein sequence ID" value="RUS82579.1"/>
    <property type="molecule type" value="Genomic_DNA"/>
</dbReference>
<feature type="binding site" evidence="8">
    <location>
        <position position="334"/>
    </location>
    <ligand>
        <name>Zn(2+)</name>
        <dbReference type="ChEBI" id="CHEBI:29105"/>
        <note>catalytic</note>
    </ligand>
</feature>
<keyword evidence="7" id="KW-0325">Glycoprotein</keyword>
<evidence type="ECO:0000256" key="2">
    <source>
        <dbReference type="ARBA" id="ARBA00022723"/>
    </source>
</evidence>
<dbReference type="PANTHER" id="PTHR11905:SF256">
    <property type="entry name" value="PEPTIDASE M12B DOMAIN-CONTAINING PROTEIN"/>
    <property type="match status" value="1"/>
</dbReference>
<dbReference type="Pfam" id="PF17771">
    <property type="entry name" value="ADAMTS_CR_2"/>
    <property type="match status" value="1"/>
</dbReference>
<keyword evidence="1" id="KW-0645">Protease</keyword>